<evidence type="ECO:0000313" key="4">
    <source>
        <dbReference type="Proteomes" id="UP000789572"/>
    </source>
</evidence>
<dbReference type="Proteomes" id="UP000789572">
    <property type="component" value="Unassembled WGS sequence"/>
</dbReference>
<dbReference type="EMBL" id="CAJVPJ010000622">
    <property type="protein sequence ID" value="CAG8543523.1"/>
    <property type="molecule type" value="Genomic_DNA"/>
</dbReference>
<evidence type="ECO:0000256" key="1">
    <source>
        <dbReference type="SAM" id="MobiDB-lite"/>
    </source>
</evidence>
<protein>
    <submittedName>
        <fullName evidence="3">3345_t:CDS:1</fullName>
    </submittedName>
</protein>
<accession>A0A9N9AUW3</accession>
<organism evidence="3 4">
    <name type="scientific">Paraglomus occultum</name>
    <dbReference type="NCBI Taxonomy" id="144539"/>
    <lineage>
        <taxon>Eukaryota</taxon>
        <taxon>Fungi</taxon>
        <taxon>Fungi incertae sedis</taxon>
        <taxon>Mucoromycota</taxon>
        <taxon>Glomeromycotina</taxon>
        <taxon>Glomeromycetes</taxon>
        <taxon>Paraglomerales</taxon>
        <taxon>Paraglomeraceae</taxon>
        <taxon>Paraglomus</taxon>
    </lineage>
</organism>
<dbReference type="OrthoDB" id="10284353at2759"/>
<keyword evidence="2" id="KW-0812">Transmembrane</keyword>
<name>A0A9N9AUW3_9GLOM</name>
<keyword evidence="4" id="KW-1185">Reference proteome</keyword>
<evidence type="ECO:0000313" key="3">
    <source>
        <dbReference type="EMBL" id="CAG8543523.1"/>
    </source>
</evidence>
<comment type="caution">
    <text evidence="3">The sequence shown here is derived from an EMBL/GenBank/DDBJ whole genome shotgun (WGS) entry which is preliminary data.</text>
</comment>
<dbReference type="AlphaFoldDB" id="A0A9N9AUW3"/>
<gene>
    <name evidence="3" type="ORF">POCULU_LOCUS4656</name>
</gene>
<feature type="region of interest" description="Disordered" evidence="1">
    <location>
        <begin position="21"/>
        <end position="40"/>
    </location>
</feature>
<reference evidence="3" key="1">
    <citation type="submission" date="2021-06" db="EMBL/GenBank/DDBJ databases">
        <authorList>
            <person name="Kallberg Y."/>
            <person name="Tangrot J."/>
            <person name="Rosling A."/>
        </authorList>
    </citation>
    <scope>NUCLEOTIDE SEQUENCE</scope>
    <source>
        <strain evidence="3">IA702</strain>
    </source>
</reference>
<keyword evidence="2" id="KW-0472">Membrane</keyword>
<feature type="transmembrane region" description="Helical" evidence="2">
    <location>
        <begin position="145"/>
        <end position="163"/>
    </location>
</feature>
<proteinExistence type="predicted"/>
<sequence length="174" mass="20603">MFAMWEKEVETFFEQAPQKSCINSPLNHTPPKLKRDPAFHKKRRPNFSDDSAIGDFWNSIEPVILPKNALSRGVSFLEFRQPAHLDFFWEQYGDILVTPYKNVTKPRRTGPMRVVKFNNSPEVRYYRKDEAPIRIGEYHGWDLKVLLMAAWIVFWAVIIELLYKKAKFGIFFFN</sequence>
<keyword evidence="2" id="KW-1133">Transmembrane helix</keyword>
<evidence type="ECO:0000256" key="2">
    <source>
        <dbReference type="SAM" id="Phobius"/>
    </source>
</evidence>